<dbReference type="EMBL" id="JBHUKY010000045">
    <property type="protein sequence ID" value="MFD2412682.1"/>
    <property type="molecule type" value="Genomic_DNA"/>
</dbReference>
<organism evidence="1 2">
    <name type="scientific">Paenibacillus rhizoplanae</name>
    <dbReference type="NCBI Taxonomy" id="1917181"/>
    <lineage>
        <taxon>Bacteria</taxon>
        <taxon>Bacillati</taxon>
        <taxon>Bacillota</taxon>
        <taxon>Bacilli</taxon>
        <taxon>Bacillales</taxon>
        <taxon>Paenibacillaceae</taxon>
        <taxon>Paenibacillus</taxon>
    </lineage>
</organism>
<protein>
    <submittedName>
        <fullName evidence="1">Uncharacterized protein</fullName>
    </submittedName>
</protein>
<dbReference type="RefSeq" id="WP_094869427.1">
    <property type="nucleotide sequence ID" value="NZ_JBHSVQ010000001.1"/>
</dbReference>
<comment type="caution">
    <text evidence="1">The sequence shown here is derived from an EMBL/GenBank/DDBJ whole genome shotgun (WGS) entry which is preliminary data.</text>
</comment>
<name>A0ABW5FFZ6_9BACL</name>
<evidence type="ECO:0000313" key="2">
    <source>
        <dbReference type="Proteomes" id="UP001597448"/>
    </source>
</evidence>
<keyword evidence="2" id="KW-1185">Reference proteome</keyword>
<evidence type="ECO:0000313" key="1">
    <source>
        <dbReference type="EMBL" id="MFD2412682.1"/>
    </source>
</evidence>
<sequence length="59" mass="6843">MRDRNKDGQYRQKRADTKVGNIEAKYGVDFGVRSDMELGTLRKRLGDKSLTQILKDQNK</sequence>
<reference evidence="2" key="1">
    <citation type="journal article" date="2019" name="Int. J. Syst. Evol. Microbiol.">
        <title>The Global Catalogue of Microorganisms (GCM) 10K type strain sequencing project: providing services to taxonomists for standard genome sequencing and annotation.</title>
        <authorList>
            <consortium name="The Broad Institute Genomics Platform"/>
            <consortium name="The Broad Institute Genome Sequencing Center for Infectious Disease"/>
            <person name="Wu L."/>
            <person name="Ma J."/>
        </authorList>
    </citation>
    <scope>NUCLEOTIDE SEQUENCE [LARGE SCALE GENOMIC DNA]</scope>
    <source>
        <strain evidence="2">CCM 8725</strain>
    </source>
</reference>
<proteinExistence type="predicted"/>
<gene>
    <name evidence="1" type="ORF">ACFSX3_22580</name>
</gene>
<accession>A0ABW5FFZ6</accession>
<dbReference type="Proteomes" id="UP001597448">
    <property type="component" value="Unassembled WGS sequence"/>
</dbReference>